<evidence type="ECO:0000256" key="1">
    <source>
        <dbReference type="SAM" id="MobiDB-lite"/>
    </source>
</evidence>
<evidence type="ECO:0000313" key="2">
    <source>
        <dbReference type="EMBL" id="CAB5361303.1"/>
    </source>
</evidence>
<name>A0A915Z582_9GLOM</name>
<dbReference type="Proteomes" id="UP000684084">
    <property type="component" value="Unassembled WGS sequence"/>
</dbReference>
<dbReference type="VEuPathDB" id="FungiDB:RhiirFUN_025778"/>
<proteinExistence type="predicted"/>
<dbReference type="OrthoDB" id="2402958at2759"/>
<organism evidence="2 3">
    <name type="scientific">Rhizophagus irregularis</name>
    <dbReference type="NCBI Taxonomy" id="588596"/>
    <lineage>
        <taxon>Eukaryota</taxon>
        <taxon>Fungi</taxon>
        <taxon>Fungi incertae sedis</taxon>
        <taxon>Mucoromycota</taxon>
        <taxon>Glomeromycotina</taxon>
        <taxon>Glomeromycetes</taxon>
        <taxon>Glomerales</taxon>
        <taxon>Glomeraceae</taxon>
        <taxon>Rhizophagus</taxon>
    </lineage>
</organism>
<dbReference type="AlphaFoldDB" id="A0A915Z582"/>
<dbReference type="EMBL" id="CAGKOT010000016">
    <property type="protein sequence ID" value="CAB5361303.1"/>
    <property type="molecule type" value="Genomic_DNA"/>
</dbReference>
<feature type="region of interest" description="Disordered" evidence="1">
    <location>
        <begin position="335"/>
        <end position="359"/>
    </location>
</feature>
<evidence type="ECO:0000313" key="3">
    <source>
        <dbReference type="Proteomes" id="UP000684084"/>
    </source>
</evidence>
<dbReference type="VEuPathDB" id="FungiDB:RhiirFUN_013535"/>
<comment type="caution">
    <text evidence="2">The sequence shown here is derived from an EMBL/GenBank/DDBJ whole genome shotgun (WGS) entry which is preliminary data.</text>
</comment>
<accession>A0A915Z582</accession>
<gene>
    <name evidence="2" type="ORF">CHRIB12_LOCUS8603</name>
</gene>
<feature type="compositionally biased region" description="Acidic residues" evidence="1">
    <location>
        <begin position="343"/>
        <end position="357"/>
    </location>
</feature>
<reference evidence="2" key="1">
    <citation type="submission" date="2020-05" db="EMBL/GenBank/DDBJ databases">
        <authorList>
            <person name="Rincon C."/>
            <person name="Sanders R I."/>
            <person name="Robbins C."/>
            <person name="Chaturvedi A."/>
        </authorList>
    </citation>
    <scope>NUCLEOTIDE SEQUENCE</scope>
    <source>
        <strain evidence="2">CHB12</strain>
    </source>
</reference>
<sequence length="377" mass="42932">MIEEANPELIGFFSSMVNAIIPKDRLAYNKQEAKKSVVALCYMIAGLRNKFVNQFKIEVGLYLAASGVMWEAIDTLSRDCLHIYNINDYHNIHEKRRPDTTSTSVVKHFTTCVAKPITECPTVLVVFNGISVHNPNNVEALRICCYDDTIAERKHKRSMSGLQLIGFKEQHLHSMQDYLNALKMILAVNKNSKCLEGHVAPIVADWPANHDPIFKDVYCKTYRYLYSSSTLDFLSNKTSLFLLEHFCSIFHNQNNSIPVYSGGKKKKLKGYKLATLGKEVDLCHLPTAYTLACGHGYYPSCYGRRCIYCENFYKNGIFENVNSFLKKIEKGKDTLTQNNLNDENNEEEKEESSEEPVNEQAVVSAMLEAAINNINYW</sequence>
<protein>
    <submittedName>
        <fullName evidence="2">Uncharacterized protein</fullName>
    </submittedName>
</protein>